<dbReference type="InterPro" id="IPR000132">
    <property type="entry name" value="Nitrilase/CN_hydratase_CS"/>
</dbReference>
<organism evidence="3 4">
    <name type="scientific">Lentibacillus salinarum</name>
    <dbReference type="NCBI Taxonomy" id="446820"/>
    <lineage>
        <taxon>Bacteria</taxon>
        <taxon>Bacillati</taxon>
        <taxon>Bacillota</taxon>
        <taxon>Bacilli</taxon>
        <taxon>Bacillales</taxon>
        <taxon>Bacillaceae</taxon>
        <taxon>Lentibacillus</taxon>
    </lineage>
</organism>
<proteinExistence type="inferred from homology"/>
<name>A0ABW3ZRS3_9BACI</name>
<dbReference type="RefSeq" id="WP_382398348.1">
    <property type="nucleotide sequence ID" value="NZ_JBHTNH010000006.1"/>
</dbReference>
<evidence type="ECO:0000256" key="1">
    <source>
        <dbReference type="ARBA" id="ARBA00008129"/>
    </source>
</evidence>
<dbReference type="InterPro" id="IPR036526">
    <property type="entry name" value="C-N_Hydrolase_sf"/>
</dbReference>
<dbReference type="PANTHER" id="PTHR46044:SF1">
    <property type="entry name" value="CN HYDROLASE DOMAIN-CONTAINING PROTEIN"/>
    <property type="match status" value="1"/>
</dbReference>
<dbReference type="Proteomes" id="UP001597178">
    <property type="component" value="Unassembled WGS sequence"/>
</dbReference>
<accession>A0ABW3ZRS3</accession>
<dbReference type="InterPro" id="IPR003010">
    <property type="entry name" value="C-N_Hydrolase"/>
</dbReference>
<evidence type="ECO:0000313" key="4">
    <source>
        <dbReference type="Proteomes" id="UP001597178"/>
    </source>
</evidence>
<dbReference type="PROSITE" id="PS50263">
    <property type="entry name" value="CN_HYDROLASE"/>
    <property type="match status" value="1"/>
</dbReference>
<dbReference type="PROSITE" id="PS00921">
    <property type="entry name" value="NITRIL_CHT_2"/>
    <property type="match status" value="1"/>
</dbReference>
<protein>
    <submittedName>
        <fullName evidence="3">Carbon-nitrogen hydrolase family protein</fullName>
    </submittedName>
</protein>
<sequence>MDTVNQYTVAIIQAGSEMMDKEKGTDKAIRLINEAGANEAKVMVFPEAFIPCYPRGMSFGAVVGSRSQQGREDFQRYWENSIHVPGEETERIGKAAREANAYVVIGVIERDSEYSGGTLYCTVLFFGPDGTLLGKHRKLKPTGSERLIWGEGDGSTMPVFETPYGRIGALICWENYMPLARAAMYEKGIQIYVAPTADHRDTWFASIQHIAAEGRCFVLSCNQYATKDIYPDDIASRPEFEQLPHEMTRGGSCAVNPLGEFIAEPVFGREEIIYADINLDKIPEAQFDFDPVGHYARKDIFKLHVDERKQV</sequence>
<keyword evidence="4" id="KW-1185">Reference proteome</keyword>
<reference evidence="4" key="1">
    <citation type="journal article" date="2019" name="Int. J. Syst. Evol. Microbiol.">
        <title>The Global Catalogue of Microorganisms (GCM) 10K type strain sequencing project: providing services to taxonomists for standard genome sequencing and annotation.</title>
        <authorList>
            <consortium name="The Broad Institute Genomics Platform"/>
            <consortium name="The Broad Institute Genome Sequencing Center for Infectious Disease"/>
            <person name="Wu L."/>
            <person name="Ma J."/>
        </authorList>
    </citation>
    <scope>NUCLEOTIDE SEQUENCE [LARGE SCALE GENOMIC DNA]</scope>
    <source>
        <strain evidence="4">CCUG 54822</strain>
    </source>
</reference>
<gene>
    <name evidence="3" type="ORF">ACFQ4A_05375</name>
</gene>
<dbReference type="Gene3D" id="3.60.110.10">
    <property type="entry name" value="Carbon-nitrogen hydrolase"/>
    <property type="match status" value="1"/>
</dbReference>
<comment type="similarity">
    <text evidence="1">Belongs to the carbon-nitrogen hydrolase superfamily. Nitrilase family.</text>
</comment>
<dbReference type="SUPFAM" id="SSF56317">
    <property type="entry name" value="Carbon-nitrogen hydrolase"/>
    <property type="match status" value="1"/>
</dbReference>
<dbReference type="CDD" id="cd07564">
    <property type="entry name" value="nitrilases_CHs"/>
    <property type="match status" value="1"/>
</dbReference>
<dbReference type="PANTHER" id="PTHR46044">
    <property type="entry name" value="NITRILASE"/>
    <property type="match status" value="1"/>
</dbReference>
<dbReference type="EMBL" id="JBHTNH010000006">
    <property type="protein sequence ID" value="MFD1361101.1"/>
    <property type="molecule type" value="Genomic_DNA"/>
</dbReference>
<keyword evidence="3" id="KW-0378">Hydrolase</keyword>
<evidence type="ECO:0000259" key="2">
    <source>
        <dbReference type="PROSITE" id="PS50263"/>
    </source>
</evidence>
<feature type="domain" description="CN hydrolase" evidence="2">
    <location>
        <begin position="7"/>
        <end position="279"/>
    </location>
</feature>
<dbReference type="InterPro" id="IPR044149">
    <property type="entry name" value="Nitrilases_CHs"/>
</dbReference>
<comment type="caution">
    <text evidence="3">The sequence shown here is derived from an EMBL/GenBank/DDBJ whole genome shotgun (WGS) entry which is preliminary data.</text>
</comment>
<evidence type="ECO:0000313" key="3">
    <source>
        <dbReference type="EMBL" id="MFD1361101.1"/>
    </source>
</evidence>
<dbReference type="Pfam" id="PF00795">
    <property type="entry name" value="CN_hydrolase"/>
    <property type="match status" value="1"/>
</dbReference>
<dbReference type="GO" id="GO:0016787">
    <property type="term" value="F:hydrolase activity"/>
    <property type="evidence" value="ECO:0007669"/>
    <property type="project" value="UniProtKB-KW"/>
</dbReference>